<dbReference type="EMBL" id="CAKOAT010090822">
    <property type="protein sequence ID" value="CAH8320232.1"/>
    <property type="molecule type" value="Genomic_DNA"/>
</dbReference>
<evidence type="ECO:0000313" key="2">
    <source>
        <dbReference type="Proteomes" id="UP001642260"/>
    </source>
</evidence>
<accession>A0ABC8JAK6</accession>
<comment type="caution">
    <text evidence="1">The sequence shown here is derived from an EMBL/GenBank/DDBJ whole genome shotgun (WGS) entry which is preliminary data.</text>
</comment>
<name>A0ABC8JAK6_ERUVS</name>
<dbReference type="AlphaFoldDB" id="A0ABC8JAK6"/>
<reference evidence="1 2" key="1">
    <citation type="submission" date="2022-03" db="EMBL/GenBank/DDBJ databases">
        <authorList>
            <person name="Macdonald S."/>
            <person name="Ahmed S."/>
            <person name="Newling K."/>
        </authorList>
    </citation>
    <scope>NUCLEOTIDE SEQUENCE [LARGE SCALE GENOMIC DNA]</scope>
</reference>
<keyword evidence="2" id="KW-1185">Reference proteome</keyword>
<evidence type="ECO:0000313" key="1">
    <source>
        <dbReference type="EMBL" id="CAH8320232.1"/>
    </source>
</evidence>
<organism evidence="1 2">
    <name type="scientific">Eruca vesicaria subsp. sativa</name>
    <name type="common">Garden rocket</name>
    <name type="synonym">Eruca sativa</name>
    <dbReference type="NCBI Taxonomy" id="29727"/>
    <lineage>
        <taxon>Eukaryota</taxon>
        <taxon>Viridiplantae</taxon>
        <taxon>Streptophyta</taxon>
        <taxon>Embryophyta</taxon>
        <taxon>Tracheophyta</taxon>
        <taxon>Spermatophyta</taxon>
        <taxon>Magnoliopsida</taxon>
        <taxon>eudicotyledons</taxon>
        <taxon>Gunneridae</taxon>
        <taxon>Pentapetalae</taxon>
        <taxon>rosids</taxon>
        <taxon>malvids</taxon>
        <taxon>Brassicales</taxon>
        <taxon>Brassicaceae</taxon>
        <taxon>Brassiceae</taxon>
        <taxon>Eruca</taxon>
    </lineage>
</organism>
<protein>
    <submittedName>
        <fullName evidence="1">Uncharacterized protein</fullName>
    </submittedName>
</protein>
<gene>
    <name evidence="1" type="ORF">ERUC_LOCUS8783</name>
</gene>
<dbReference type="Proteomes" id="UP001642260">
    <property type="component" value="Unassembled WGS sequence"/>
</dbReference>
<proteinExistence type="predicted"/>
<sequence length="90" mass="10329">MVNENFPQFIMLASTDVDFYDTIKCLAKQGSTIFMAKSENDDGSIFLVPRYVGVYVTYNWCCMPSGYGRLYKAAYGTWKAQMYVEMVSQE</sequence>